<feature type="compositionally biased region" description="Basic and acidic residues" evidence="1">
    <location>
        <begin position="350"/>
        <end position="361"/>
    </location>
</feature>
<proteinExistence type="predicted"/>
<accession>A0AAE0IEE5</accession>
<feature type="region of interest" description="Disordered" evidence="1">
    <location>
        <begin position="350"/>
        <end position="388"/>
    </location>
</feature>
<feature type="compositionally biased region" description="Pro residues" evidence="1">
    <location>
        <begin position="205"/>
        <end position="223"/>
    </location>
</feature>
<evidence type="ECO:0000313" key="2">
    <source>
        <dbReference type="EMBL" id="KAK3323262.1"/>
    </source>
</evidence>
<evidence type="ECO:0000313" key="3">
    <source>
        <dbReference type="Proteomes" id="UP001286456"/>
    </source>
</evidence>
<feature type="compositionally biased region" description="Polar residues" evidence="1">
    <location>
        <begin position="110"/>
        <end position="128"/>
    </location>
</feature>
<feature type="compositionally biased region" description="Basic and acidic residues" evidence="1">
    <location>
        <begin position="169"/>
        <end position="190"/>
    </location>
</feature>
<gene>
    <name evidence="2" type="ORF">B0T19DRAFT_442760</name>
</gene>
<sequence length="647" mass="73578">MPKGEDLNIQEPNTGSQRPRYDTRSIEEFQKELRRIQDLVKLIHTALPTAREQFGLALQNTRPDLLRQIKEFSARLEQIDRELQALHEKSARLADAENAEPEFQRRRATQNDAQTQTKFQHLSQTQSTIEEEELSQTQFGDSDQEEREISSPAGPKTWLRPSKRLVRIRPSDDQVPHYTQREGEEYHESDLSSEGSWSTTVEPEMPSPRESPPASPLSSPTPPEFDMELVRSSIASPPARIDLNPEALESYIYLNDILRPKKTDLEEQLAHLQSELQTALASLADAQRQLAQQQKQAEKEKENKKQQREEKQYPDTPNPEYTLGPRVVHKAYLALRAQIHDFVSSPMLKMETDAPHSHPTTENKNSQADSPPAPSRASSVTIEGTEPTSNKTWFCDAELWNSQAKSRRRLREYLVMDKITEHLYKRILRPGLRSFGLESFQNKPEERDTFLHEAHLRALEAELAKRGITDRPLSEWRKHTIEITAPLVTDAARMKQVAGEIADILAPLIPSTDTSSSTSKKRKKKTKDGGVRRKITDICFDAVKLKLAMRKTAGQYKIEIPDAGGKYRYWGEVGADEETLRMSPTEWMEIRDTIDGRRGEEDIVCVPFGALTRFDGEAGGDDVVRKVVIEKAWIVAREVPGERGSGS</sequence>
<feature type="compositionally biased region" description="Low complexity" evidence="1">
    <location>
        <begin position="366"/>
        <end position="379"/>
    </location>
</feature>
<protein>
    <submittedName>
        <fullName evidence="2">Uncharacterized protein</fullName>
    </submittedName>
</protein>
<dbReference type="EMBL" id="JAUEPO010000004">
    <property type="protein sequence ID" value="KAK3323262.1"/>
    <property type="molecule type" value="Genomic_DNA"/>
</dbReference>
<dbReference type="Proteomes" id="UP001286456">
    <property type="component" value="Unassembled WGS sequence"/>
</dbReference>
<reference evidence="2" key="1">
    <citation type="journal article" date="2023" name="Mol. Phylogenet. Evol.">
        <title>Genome-scale phylogeny and comparative genomics of the fungal order Sordariales.</title>
        <authorList>
            <person name="Hensen N."/>
            <person name="Bonometti L."/>
            <person name="Westerberg I."/>
            <person name="Brannstrom I.O."/>
            <person name="Guillou S."/>
            <person name="Cros-Aarteil S."/>
            <person name="Calhoun S."/>
            <person name="Haridas S."/>
            <person name="Kuo A."/>
            <person name="Mondo S."/>
            <person name="Pangilinan J."/>
            <person name="Riley R."/>
            <person name="LaButti K."/>
            <person name="Andreopoulos B."/>
            <person name="Lipzen A."/>
            <person name="Chen C."/>
            <person name="Yan M."/>
            <person name="Daum C."/>
            <person name="Ng V."/>
            <person name="Clum A."/>
            <person name="Steindorff A."/>
            <person name="Ohm R.A."/>
            <person name="Martin F."/>
            <person name="Silar P."/>
            <person name="Natvig D.O."/>
            <person name="Lalanne C."/>
            <person name="Gautier V."/>
            <person name="Ament-Velasquez S.L."/>
            <person name="Kruys A."/>
            <person name="Hutchinson M.I."/>
            <person name="Powell A.J."/>
            <person name="Barry K."/>
            <person name="Miller A.N."/>
            <person name="Grigoriev I.V."/>
            <person name="Debuchy R."/>
            <person name="Gladieux P."/>
            <person name="Hiltunen Thoren M."/>
            <person name="Johannesson H."/>
        </authorList>
    </citation>
    <scope>NUCLEOTIDE SEQUENCE</scope>
    <source>
        <strain evidence="2">SMH4131-1</strain>
    </source>
</reference>
<reference evidence="2" key="2">
    <citation type="submission" date="2023-06" db="EMBL/GenBank/DDBJ databases">
        <authorList>
            <consortium name="Lawrence Berkeley National Laboratory"/>
            <person name="Haridas S."/>
            <person name="Hensen N."/>
            <person name="Bonometti L."/>
            <person name="Westerberg I."/>
            <person name="Brannstrom I.O."/>
            <person name="Guillou S."/>
            <person name="Cros-Aarteil S."/>
            <person name="Calhoun S."/>
            <person name="Kuo A."/>
            <person name="Mondo S."/>
            <person name="Pangilinan J."/>
            <person name="Riley R."/>
            <person name="Labutti K."/>
            <person name="Andreopoulos B."/>
            <person name="Lipzen A."/>
            <person name="Chen C."/>
            <person name="Yanf M."/>
            <person name="Daum C."/>
            <person name="Ng V."/>
            <person name="Clum A."/>
            <person name="Steindorff A."/>
            <person name="Ohm R."/>
            <person name="Martin F."/>
            <person name="Silar P."/>
            <person name="Natvig D."/>
            <person name="Lalanne C."/>
            <person name="Gautier V."/>
            <person name="Ament-Velasquez S.L."/>
            <person name="Kruys A."/>
            <person name="Hutchinson M.I."/>
            <person name="Powell A.J."/>
            <person name="Barry K."/>
            <person name="Miller A.N."/>
            <person name="Grigoriev I.V."/>
            <person name="Debuchy R."/>
            <person name="Gladieux P."/>
            <person name="Thoren M.H."/>
            <person name="Johannesson H."/>
        </authorList>
    </citation>
    <scope>NUCLEOTIDE SEQUENCE</scope>
    <source>
        <strain evidence="2">SMH4131-1</strain>
    </source>
</reference>
<keyword evidence="3" id="KW-1185">Reference proteome</keyword>
<feature type="region of interest" description="Disordered" evidence="1">
    <location>
        <begin position="1"/>
        <end position="23"/>
    </location>
</feature>
<evidence type="ECO:0000256" key="1">
    <source>
        <dbReference type="SAM" id="MobiDB-lite"/>
    </source>
</evidence>
<comment type="caution">
    <text evidence="2">The sequence shown here is derived from an EMBL/GenBank/DDBJ whole genome shotgun (WGS) entry which is preliminary data.</text>
</comment>
<feature type="region of interest" description="Disordered" evidence="1">
    <location>
        <begin position="93"/>
        <end position="225"/>
    </location>
</feature>
<feature type="compositionally biased region" description="Polar residues" evidence="1">
    <location>
        <begin position="192"/>
        <end position="201"/>
    </location>
</feature>
<organism evidence="2 3">
    <name type="scientific">Cercophora scortea</name>
    <dbReference type="NCBI Taxonomy" id="314031"/>
    <lineage>
        <taxon>Eukaryota</taxon>
        <taxon>Fungi</taxon>
        <taxon>Dikarya</taxon>
        <taxon>Ascomycota</taxon>
        <taxon>Pezizomycotina</taxon>
        <taxon>Sordariomycetes</taxon>
        <taxon>Sordariomycetidae</taxon>
        <taxon>Sordariales</taxon>
        <taxon>Lasiosphaeriaceae</taxon>
        <taxon>Cercophora</taxon>
    </lineage>
</organism>
<feature type="region of interest" description="Disordered" evidence="1">
    <location>
        <begin position="287"/>
        <end position="323"/>
    </location>
</feature>
<dbReference type="AlphaFoldDB" id="A0AAE0IEE5"/>
<name>A0AAE0IEE5_9PEZI</name>
<feature type="compositionally biased region" description="Basic and acidic residues" evidence="1">
    <location>
        <begin position="296"/>
        <end position="313"/>
    </location>
</feature>